<dbReference type="InterPro" id="IPR036425">
    <property type="entry name" value="MoaB/Mog-like_dom_sf"/>
</dbReference>
<name>A0A1A0H4R7_9ASCO</name>
<dbReference type="OrthoDB" id="448496at2759"/>
<keyword evidence="3" id="KW-1185">Reference proteome</keyword>
<reference evidence="2 3" key="1">
    <citation type="submission" date="2016-05" db="EMBL/GenBank/DDBJ databases">
        <title>Comparative genomics of biotechnologically important yeasts.</title>
        <authorList>
            <consortium name="DOE Joint Genome Institute"/>
            <person name="Riley R."/>
            <person name="Haridas S."/>
            <person name="Wolfe K.H."/>
            <person name="Lopes M.R."/>
            <person name="Hittinger C.T."/>
            <person name="Goker M."/>
            <person name="Salamov A."/>
            <person name="Wisecaver J."/>
            <person name="Long T.M."/>
            <person name="Aerts A.L."/>
            <person name="Barry K."/>
            <person name="Choi C."/>
            <person name="Clum A."/>
            <person name="Coughlan A.Y."/>
            <person name="Deshpande S."/>
            <person name="Douglass A.P."/>
            <person name="Hanson S.J."/>
            <person name="Klenk H.-P."/>
            <person name="LaButti K."/>
            <person name="Lapidus A."/>
            <person name="Lindquist E."/>
            <person name="Lipzen A."/>
            <person name="Meier-kolthoff J.P."/>
            <person name="Ohm R.A."/>
            <person name="Otillar R.P."/>
            <person name="Pangilinan J."/>
            <person name="Peng Y."/>
            <person name="Rokas A."/>
            <person name="Rosa C.A."/>
            <person name="Scheuner C."/>
            <person name="Sibirny A.A."/>
            <person name="Slot J.C."/>
            <person name="Stielow J.B."/>
            <person name="Sun H."/>
            <person name="Kurtzman C.P."/>
            <person name="Blackwell M."/>
            <person name="Grigoriev I.V."/>
            <person name="Jeffries T.W."/>
        </authorList>
    </citation>
    <scope>NUCLEOTIDE SEQUENCE [LARGE SCALE GENOMIC DNA]</scope>
    <source>
        <strain evidence="2 3">NRRL YB-4993</strain>
    </source>
</reference>
<dbReference type="EMBL" id="LXTC01000008">
    <property type="protein sequence ID" value="OBA19031.1"/>
    <property type="molecule type" value="Genomic_DNA"/>
</dbReference>
<dbReference type="Gene3D" id="3.40.980.10">
    <property type="entry name" value="MoaB/Mog-like domain"/>
    <property type="match status" value="1"/>
</dbReference>
<evidence type="ECO:0000259" key="1">
    <source>
        <dbReference type="SMART" id="SM00852"/>
    </source>
</evidence>
<dbReference type="GO" id="GO:0047884">
    <property type="term" value="F:FAD diphosphatase activity"/>
    <property type="evidence" value="ECO:0007669"/>
    <property type="project" value="EnsemblFungi"/>
</dbReference>
<proteinExistence type="predicted"/>
<evidence type="ECO:0000313" key="3">
    <source>
        <dbReference type="Proteomes" id="UP000092555"/>
    </source>
</evidence>
<organism evidence="2 3">
    <name type="scientific">Metschnikowia bicuspidata var. bicuspidata NRRL YB-4993</name>
    <dbReference type="NCBI Taxonomy" id="869754"/>
    <lineage>
        <taxon>Eukaryota</taxon>
        <taxon>Fungi</taxon>
        <taxon>Dikarya</taxon>
        <taxon>Ascomycota</taxon>
        <taxon>Saccharomycotina</taxon>
        <taxon>Pichiomycetes</taxon>
        <taxon>Metschnikowiaceae</taxon>
        <taxon>Metschnikowia</taxon>
    </lineage>
</organism>
<dbReference type="SUPFAM" id="SSF53218">
    <property type="entry name" value="Molybdenum cofactor biosynthesis proteins"/>
    <property type="match status" value="1"/>
</dbReference>
<dbReference type="RefSeq" id="XP_018709566.1">
    <property type="nucleotide sequence ID" value="XM_018859155.1"/>
</dbReference>
<protein>
    <submittedName>
        <fullName evidence="2">Molybdopterin binding protein</fullName>
    </submittedName>
</protein>
<dbReference type="PANTHER" id="PTHR47675:SF1">
    <property type="entry name" value="MOLYBDOPTERIN BINDING DOMAIN PROTEIN (AFU_ORTHOLOGUE AFUA_5G11210)"/>
    <property type="match status" value="1"/>
</dbReference>
<dbReference type="InterPro" id="IPR001453">
    <property type="entry name" value="MoaB/Mog_dom"/>
</dbReference>
<dbReference type="GeneID" id="30032131"/>
<comment type="caution">
    <text evidence="2">The sequence shown here is derived from an EMBL/GenBank/DDBJ whole genome shotgun (WGS) entry which is preliminary data.</text>
</comment>
<gene>
    <name evidence="2" type="ORF">METBIDRAFT_79991</name>
</gene>
<feature type="domain" description="MoaB/Mog" evidence="1">
    <location>
        <begin position="16"/>
        <end position="191"/>
    </location>
</feature>
<dbReference type="GO" id="GO:0042726">
    <property type="term" value="P:flavin-containing compound metabolic process"/>
    <property type="evidence" value="ECO:0007669"/>
    <property type="project" value="EnsemblFungi"/>
</dbReference>
<accession>A0A1A0H4R7</accession>
<sequence length="292" mass="32430">MLPRLTAMTRSIRSAGCLIIGDEVLNGKILDTNLFEFAKFCFNELSVPLKKTIVCGDDTEDIIQSLEILRQNKCDFIVTSGGIGSTHDDITYEALSLAFHLQCLLDSETVDKMHALRGPYLLLLSKSQLDSFYRMATLPQASDDVSVLKLFTDESLWVPIVGINEQVYVLPGVPQLFKKLLTGLGASLKDRVKPEKFTRFFVQTTTGESSLAPFLSDLQNHCNTIHGPGKIKLGSYPHFNWKINTISIIGDSSVSSGDLRLVVDKVIKNVGENAKEITLQEEEYMTTNEPQP</sequence>
<dbReference type="STRING" id="869754.A0A1A0H4R7"/>
<dbReference type="Proteomes" id="UP000092555">
    <property type="component" value="Unassembled WGS sequence"/>
</dbReference>
<dbReference type="PANTHER" id="PTHR47675">
    <property type="entry name" value="MOLYBDOPTERIN BINDING DOMAIN PROTEIN (AFU_ORTHOLOGUE AFUA_5G11210)"/>
    <property type="match status" value="1"/>
</dbReference>
<dbReference type="AlphaFoldDB" id="A0A1A0H4R7"/>
<dbReference type="Pfam" id="PF00994">
    <property type="entry name" value="MoCF_biosynth"/>
    <property type="match status" value="1"/>
</dbReference>
<evidence type="ECO:0000313" key="2">
    <source>
        <dbReference type="EMBL" id="OBA19031.1"/>
    </source>
</evidence>
<dbReference type="SMART" id="SM00852">
    <property type="entry name" value="MoCF_biosynth"/>
    <property type="match status" value="1"/>
</dbReference>